<organism evidence="1 2">
    <name type="scientific">Vibrio neptunius</name>
    <dbReference type="NCBI Taxonomy" id="170651"/>
    <lineage>
        <taxon>Bacteria</taxon>
        <taxon>Pseudomonadati</taxon>
        <taxon>Pseudomonadota</taxon>
        <taxon>Gammaproteobacteria</taxon>
        <taxon>Vibrionales</taxon>
        <taxon>Vibrionaceae</taxon>
        <taxon>Vibrio</taxon>
    </lineage>
</organism>
<sequence>MMEIKQASSVVKTTSSTSNCGNYRFLLTKSWEDESENKPRGLFICENPSIADELKYDQTVANITTLAVMWGWSGFELVNMHPSYSSDPKKIQHVKEAEETNSTFIDEAVARHNLIVVATGKGYIRDVAEIIRNNPEKNYLCISNNADGSGRHPSRLIVENYPEPVPYDKAIR</sequence>
<protein>
    <submittedName>
        <fullName evidence="1">DUF1643 domain-containing protein</fullName>
    </submittedName>
</protein>
<dbReference type="Proteomes" id="UP000779070">
    <property type="component" value="Unassembled WGS sequence"/>
</dbReference>
<proteinExistence type="predicted"/>
<dbReference type="InterPro" id="IPR012441">
    <property type="entry name" value="DUF1643"/>
</dbReference>
<evidence type="ECO:0000313" key="1">
    <source>
        <dbReference type="EMBL" id="MBN3580306.1"/>
    </source>
</evidence>
<name>A0ABS3A8W8_9VIBR</name>
<evidence type="ECO:0000313" key="2">
    <source>
        <dbReference type="Proteomes" id="UP000779070"/>
    </source>
</evidence>
<comment type="caution">
    <text evidence="1">The sequence shown here is derived from an EMBL/GenBank/DDBJ whole genome shotgun (WGS) entry which is preliminary data.</text>
</comment>
<reference evidence="1 2" key="1">
    <citation type="submission" date="2021-02" db="EMBL/GenBank/DDBJ databases">
        <title>Draft Genome Sequences of 5 Vibrio neptunius Strains Isolated From of Bivalve Hatcheries.</title>
        <authorList>
            <person name="Galvis F."/>
            <person name="Barja J.L."/>
            <person name="Lemos M.L."/>
            <person name="Balado M."/>
        </authorList>
    </citation>
    <scope>NUCLEOTIDE SEQUENCE [LARGE SCALE GENOMIC DNA]</scope>
    <source>
        <strain evidence="1 2">PP-145.98</strain>
    </source>
</reference>
<keyword evidence="2" id="KW-1185">Reference proteome</keyword>
<gene>
    <name evidence="1" type="ORF">JYA62_21905</name>
</gene>
<dbReference type="EMBL" id="JAFHLB010000042">
    <property type="protein sequence ID" value="MBN3580306.1"/>
    <property type="molecule type" value="Genomic_DNA"/>
</dbReference>
<dbReference type="Pfam" id="PF07799">
    <property type="entry name" value="DUF1643"/>
    <property type="match status" value="1"/>
</dbReference>
<dbReference type="RefSeq" id="WP_206377267.1">
    <property type="nucleotide sequence ID" value="NZ_CAWPTQ010000112.1"/>
</dbReference>
<accession>A0ABS3A8W8</accession>